<dbReference type="EMBL" id="JBHUOX010000012">
    <property type="protein sequence ID" value="MFD3001865.1"/>
    <property type="molecule type" value="Genomic_DNA"/>
</dbReference>
<dbReference type="RefSeq" id="WP_377486539.1">
    <property type="nucleotide sequence ID" value="NZ_JBHUOX010000012.1"/>
</dbReference>
<protein>
    <submittedName>
        <fullName evidence="1">Uncharacterized protein</fullName>
    </submittedName>
</protein>
<comment type="caution">
    <text evidence="1">The sequence shown here is derived from an EMBL/GenBank/DDBJ whole genome shotgun (WGS) entry which is preliminary data.</text>
</comment>
<dbReference type="Proteomes" id="UP001597641">
    <property type="component" value="Unassembled WGS sequence"/>
</dbReference>
<proteinExistence type="predicted"/>
<accession>A0ABW6BVU5</accession>
<reference evidence="2" key="1">
    <citation type="journal article" date="2019" name="Int. J. Syst. Evol. Microbiol.">
        <title>The Global Catalogue of Microorganisms (GCM) 10K type strain sequencing project: providing services to taxonomists for standard genome sequencing and annotation.</title>
        <authorList>
            <consortium name="The Broad Institute Genomics Platform"/>
            <consortium name="The Broad Institute Genome Sequencing Center for Infectious Disease"/>
            <person name="Wu L."/>
            <person name="Ma J."/>
        </authorList>
    </citation>
    <scope>NUCLEOTIDE SEQUENCE [LARGE SCALE GENOMIC DNA]</scope>
    <source>
        <strain evidence="2">KCTC 23984</strain>
    </source>
</reference>
<keyword evidence="2" id="KW-1185">Reference proteome</keyword>
<name>A0ABW6BVU5_9BACT</name>
<organism evidence="1 2">
    <name type="scientific">Pontibacter toksunensis</name>
    <dbReference type="NCBI Taxonomy" id="1332631"/>
    <lineage>
        <taxon>Bacteria</taxon>
        <taxon>Pseudomonadati</taxon>
        <taxon>Bacteroidota</taxon>
        <taxon>Cytophagia</taxon>
        <taxon>Cytophagales</taxon>
        <taxon>Hymenobacteraceae</taxon>
        <taxon>Pontibacter</taxon>
    </lineage>
</organism>
<evidence type="ECO:0000313" key="2">
    <source>
        <dbReference type="Proteomes" id="UP001597641"/>
    </source>
</evidence>
<gene>
    <name evidence="1" type="ORF">ACFS7Z_15935</name>
</gene>
<sequence length="75" mass="8861">MDKVELVNGLNEVIESRKSKLSTQDLKRLKKIRKELTTSKTKEEVASVVLKRIHYLQFFKEILNQLVDFFREPPS</sequence>
<evidence type="ECO:0000313" key="1">
    <source>
        <dbReference type="EMBL" id="MFD3001865.1"/>
    </source>
</evidence>